<organism evidence="2 3">
    <name type="scientific">Spirosoma flavum</name>
    <dbReference type="NCBI Taxonomy" id="2048557"/>
    <lineage>
        <taxon>Bacteria</taxon>
        <taxon>Pseudomonadati</taxon>
        <taxon>Bacteroidota</taxon>
        <taxon>Cytophagia</taxon>
        <taxon>Cytophagales</taxon>
        <taxon>Cytophagaceae</taxon>
        <taxon>Spirosoma</taxon>
    </lineage>
</organism>
<name>A0ABW6APF4_9BACT</name>
<gene>
    <name evidence="2" type="ORF">ACFS25_21155</name>
</gene>
<evidence type="ECO:0000313" key="2">
    <source>
        <dbReference type="EMBL" id="MFD2936303.1"/>
    </source>
</evidence>
<dbReference type="RefSeq" id="WP_381504981.1">
    <property type="nucleotide sequence ID" value="NZ_JBHUOM010000023.1"/>
</dbReference>
<proteinExistence type="predicted"/>
<dbReference type="Proteomes" id="UP001597512">
    <property type="component" value="Unassembled WGS sequence"/>
</dbReference>
<feature type="chain" id="PRO_5045655467" evidence="1">
    <location>
        <begin position="20"/>
        <end position="560"/>
    </location>
</feature>
<evidence type="ECO:0000256" key="1">
    <source>
        <dbReference type="SAM" id="SignalP"/>
    </source>
</evidence>
<keyword evidence="1" id="KW-0732">Signal</keyword>
<evidence type="ECO:0000313" key="3">
    <source>
        <dbReference type="Proteomes" id="UP001597512"/>
    </source>
</evidence>
<protein>
    <submittedName>
        <fullName evidence="2">Uncharacterized protein</fullName>
    </submittedName>
</protein>
<keyword evidence="3" id="KW-1185">Reference proteome</keyword>
<reference evidence="3" key="1">
    <citation type="journal article" date="2019" name="Int. J. Syst. Evol. Microbiol.">
        <title>The Global Catalogue of Microorganisms (GCM) 10K type strain sequencing project: providing services to taxonomists for standard genome sequencing and annotation.</title>
        <authorList>
            <consortium name="The Broad Institute Genomics Platform"/>
            <consortium name="The Broad Institute Genome Sequencing Center for Infectious Disease"/>
            <person name="Wu L."/>
            <person name="Ma J."/>
        </authorList>
    </citation>
    <scope>NUCLEOTIDE SEQUENCE [LARGE SCALE GENOMIC DNA]</scope>
    <source>
        <strain evidence="3">KCTC 52490</strain>
    </source>
</reference>
<sequence>MRKILLLVTGLLVSLVTNAQVASRFNYGVIRLGNNMIDSAGFVKILFPTQAAAVSTGTIRSAVSGASGVNYSVSEGIFSINNTYINTLVDNRLKSYDGWDAAVSKVLSTTGTTFKWVVASISSGTTTTGGGNAQVSPRDTALFYADTTMGRITLATMTSLTLTTEAQIRSFLTTNQTNVNATVLDQNLVLSSSLQQTGIWNNVYFHSQTIGGTTFRYDGGSIVFVFTNTHTVNRVKVGGFKIVSHYTGTSYPMFFSNELVGGDGLEIADLDVTSDGNGVYNAIGMSQYSTGSSSGALIKHVWWSRINTHDVGRSNEWLSQGYDYARILGLAITNSRFTNMGLNDQHGFGASLSGLIKGVLLLGNVYTNCRNICNELVNVQYAITMNSTYLVNTANVVTGIGISDDGVNSTKYIYVENNTMNVTGRPAYIYGASYITFQNGGTYTGRYGVDMTSSNCTFKNFTVNVWDKVSTGGGGTSFAWQVDVAASNNLFDNVTISSSNTIGNGGLYAHEVLVVKGSNNTIQNSTLIQGKQSNGTYYGYIYANSGTGNTLTNTPQQNGI</sequence>
<dbReference type="EMBL" id="JBHUOM010000023">
    <property type="protein sequence ID" value="MFD2936303.1"/>
    <property type="molecule type" value="Genomic_DNA"/>
</dbReference>
<feature type="signal peptide" evidence="1">
    <location>
        <begin position="1"/>
        <end position="19"/>
    </location>
</feature>
<accession>A0ABW6APF4</accession>
<comment type="caution">
    <text evidence="2">The sequence shown here is derived from an EMBL/GenBank/DDBJ whole genome shotgun (WGS) entry which is preliminary data.</text>
</comment>